<evidence type="ECO:0008006" key="5">
    <source>
        <dbReference type="Google" id="ProtNLM"/>
    </source>
</evidence>
<accession>A0ABW5H9P2</accession>
<feature type="signal peptide" evidence="2">
    <location>
        <begin position="1"/>
        <end position="22"/>
    </location>
</feature>
<reference evidence="4" key="1">
    <citation type="journal article" date="2019" name="Int. J. Syst. Evol. Microbiol.">
        <title>The Global Catalogue of Microorganisms (GCM) 10K type strain sequencing project: providing services to taxonomists for standard genome sequencing and annotation.</title>
        <authorList>
            <consortium name="The Broad Institute Genomics Platform"/>
            <consortium name="The Broad Institute Genome Sequencing Center for Infectious Disease"/>
            <person name="Wu L."/>
            <person name="Ma J."/>
        </authorList>
    </citation>
    <scope>NUCLEOTIDE SEQUENCE [LARGE SCALE GENOMIC DNA]</scope>
    <source>
        <strain evidence="4">CGMCC 4.7641</strain>
    </source>
</reference>
<protein>
    <recommendedName>
        <fullName evidence="5">Serine/threonine protein kinase</fullName>
    </recommendedName>
</protein>
<evidence type="ECO:0000256" key="1">
    <source>
        <dbReference type="SAM" id="MobiDB-lite"/>
    </source>
</evidence>
<feature type="region of interest" description="Disordered" evidence="1">
    <location>
        <begin position="24"/>
        <end position="92"/>
    </location>
</feature>
<evidence type="ECO:0000313" key="4">
    <source>
        <dbReference type="Proteomes" id="UP001597483"/>
    </source>
</evidence>
<comment type="caution">
    <text evidence="3">The sequence shown here is derived from an EMBL/GenBank/DDBJ whole genome shotgun (WGS) entry which is preliminary data.</text>
</comment>
<dbReference type="Proteomes" id="UP001597483">
    <property type="component" value="Unassembled WGS sequence"/>
</dbReference>
<dbReference type="PROSITE" id="PS51257">
    <property type="entry name" value="PROKAR_LIPOPROTEIN"/>
    <property type="match status" value="1"/>
</dbReference>
<feature type="compositionally biased region" description="Low complexity" evidence="1">
    <location>
        <begin position="24"/>
        <end position="61"/>
    </location>
</feature>
<sequence>MRTMLSKTVAAAAILASGALVSACGGSSDTAAPPSSSAAVSTAPTATSAPASSTESAPSSSKARHPSKPATSSPDTGETVGPPVDCGPIDAPNGKVGLIATETKAGRPGCTEAIDVITEYFQEAPKKAEGTAHVLTVSGWRCMADTGAQGSGRIGCDKDGMVFYTQP</sequence>
<proteinExistence type="predicted"/>
<feature type="chain" id="PRO_5046637071" description="Serine/threonine protein kinase" evidence="2">
    <location>
        <begin position="23"/>
        <end position="167"/>
    </location>
</feature>
<dbReference type="RefSeq" id="WP_378306173.1">
    <property type="nucleotide sequence ID" value="NZ_JBHUKS010000014.1"/>
</dbReference>
<organism evidence="3 4">
    <name type="scientific">Amycolatopsis silviterrae</name>
    <dbReference type="NCBI Taxonomy" id="1656914"/>
    <lineage>
        <taxon>Bacteria</taxon>
        <taxon>Bacillati</taxon>
        <taxon>Actinomycetota</taxon>
        <taxon>Actinomycetes</taxon>
        <taxon>Pseudonocardiales</taxon>
        <taxon>Pseudonocardiaceae</taxon>
        <taxon>Amycolatopsis</taxon>
    </lineage>
</organism>
<gene>
    <name evidence="3" type="ORF">ACFSVL_19755</name>
</gene>
<name>A0ABW5H9P2_9PSEU</name>
<evidence type="ECO:0000256" key="2">
    <source>
        <dbReference type="SAM" id="SignalP"/>
    </source>
</evidence>
<keyword evidence="4" id="KW-1185">Reference proteome</keyword>
<keyword evidence="2" id="KW-0732">Signal</keyword>
<evidence type="ECO:0000313" key="3">
    <source>
        <dbReference type="EMBL" id="MFD2469629.1"/>
    </source>
</evidence>
<dbReference type="EMBL" id="JBHUKS010000014">
    <property type="protein sequence ID" value="MFD2469629.1"/>
    <property type="molecule type" value="Genomic_DNA"/>
</dbReference>